<accession>A0ACB5SXS9</accession>
<comment type="caution">
    <text evidence="1">The sequence shown here is derived from an EMBL/GenBank/DDBJ whole genome shotgun (WGS) entry which is preliminary data.</text>
</comment>
<sequence length="237" mass="26450">MNPKSRNPSPALPISTHHHQQHPRKKPSACVRCRQRKVKCDKEHPQCKCCTKRGMTCEYIDPKKTGPKSSGNTTKKIEKQRPTPSKMKVILPATQLSTSLLKRRSHSTKNGSIVNSIHSLPIESFEKNPKTHTDTGLSNTIKEVTATAKSHISPSIQNIISPLPVSKKSSISTISETTTFESPGESCKSLSLNLPPATFDFTYSEASLSERLKMMKLDQSGLTVNDIDVLHNYWFNW</sequence>
<proteinExistence type="predicted"/>
<keyword evidence="2" id="KW-1185">Reference proteome</keyword>
<gene>
    <name evidence="1" type="ORF">Amon02_000251800</name>
</gene>
<evidence type="ECO:0000313" key="1">
    <source>
        <dbReference type="EMBL" id="GME76261.1"/>
    </source>
</evidence>
<organism evidence="1 2">
    <name type="scientific">Ambrosiozyma monospora</name>
    <name type="common">Yeast</name>
    <name type="synonym">Endomycopsis monosporus</name>
    <dbReference type="NCBI Taxonomy" id="43982"/>
    <lineage>
        <taxon>Eukaryota</taxon>
        <taxon>Fungi</taxon>
        <taxon>Dikarya</taxon>
        <taxon>Ascomycota</taxon>
        <taxon>Saccharomycotina</taxon>
        <taxon>Pichiomycetes</taxon>
        <taxon>Pichiales</taxon>
        <taxon>Pichiaceae</taxon>
        <taxon>Ambrosiozyma</taxon>
    </lineage>
</organism>
<protein>
    <submittedName>
        <fullName evidence="1">Unnamed protein product</fullName>
    </submittedName>
</protein>
<dbReference type="EMBL" id="BSXS01001466">
    <property type="protein sequence ID" value="GME76261.1"/>
    <property type="molecule type" value="Genomic_DNA"/>
</dbReference>
<evidence type="ECO:0000313" key="2">
    <source>
        <dbReference type="Proteomes" id="UP001165064"/>
    </source>
</evidence>
<name>A0ACB5SXS9_AMBMO</name>
<reference evidence="1" key="1">
    <citation type="submission" date="2023-04" db="EMBL/GenBank/DDBJ databases">
        <title>Ambrosiozyma monospora NBRC 10751.</title>
        <authorList>
            <person name="Ichikawa N."/>
            <person name="Sato H."/>
            <person name="Tonouchi N."/>
        </authorList>
    </citation>
    <scope>NUCLEOTIDE SEQUENCE</scope>
    <source>
        <strain evidence="1">NBRC 10751</strain>
    </source>
</reference>
<dbReference type="Proteomes" id="UP001165064">
    <property type="component" value="Unassembled WGS sequence"/>
</dbReference>